<comment type="caution">
    <text evidence="2">The sequence shown here is derived from an EMBL/GenBank/DDBJ whole genome shotgun (WGS) entry which is preliminary data.</text>
</comment>
<dbReference type="RefSeq" id="WP_378289575.1">
    <property type="nucleotide sequence ID" value="NZ_JBHSON010000101.1"/>
</dbReference>
<organism evidence="2 3">
    <name type="scientific">Actinomadura rugatobispora</name>
    <dbReference type="NCBI Taxonomy" id="1994"/>
    <lineage>
        <taxon>Bacteria</taxon>
        <taxon>Bacillati</taxon>
        <taxon>Actinomycetota</taxon>
        <taxon>Actinomycetes</taxon>
        <taxon>Streptosporangiales</taxon>
        <taxon>Thermomonosporaceae</taxon>
        <taxon>Actinomadura</taxon>
    </lineage>
</organism>
<sequence>MVRVRARLGAIVVVVLAGATGCVLDEDHPRNASPGECLEVKGRGGTTKDPGDFRIVSCAAPNAAHHDLGPGDIGCPDRTPGESQESPYGEIVHNSTSPSGSDWALCLTLNAKTGDCFYQQVGFPDGRVTKVACGPSATYRVVNVLPGRADMNACGQVAVFPERGDLARPRAFVYPRPPLTICTDRA</sequence>
<dbReference type="Proteomes" id="UP001596074">
    <property type="component" value="Unassembled WGS sequence"/>
</dbReference>
<feature type="region of interest" description="Disordered" evidence="1">
    <location>
        <begin position="69"/>
        <end position="88"/>
    </location>
</feature>
<proteinExistence type="predicted"/>
<evidence type="ECO:0000313" key="2">
    <source>
        <dbReference type="EMBL" id="MFC5753003.1"/>
    </source>
</evidence>
<protein>
    <submittedName>
        <fullName evidence="2">Uncharacterized protein</fullName>
    </submittedName>
</protein>
<dbReference type="PROSITE" id="PS51257">
    <property type="entry name" value="PROKAR_LIPOPROTEIN"/>
    <property type="match status" value="1"/>
</dbReference>
<keyword evidence="3" id="KW-1185">Reference proteome</keyword>
<name>A0ABW1AEU3_9ACTN</name>
<gene>
    <name evidence="2" type="ORF">ACFPZN_45940</name>
</gene>
<evidence type="ECO:0000313" key="3">
    <source>
        <dbReference type="Proteomes" id="UP001596074"/>
    </source>
</evidence>
<accession>A0ABW1AEU3</accession>
<reference evidence="3" key="1">
    <citation type="journal article" date="2019" name="Int. J. Syst. Evol. Microbiol.">
        <title>The Global Catalogue of Microorganisms (GCM) 10K type strain sequencing project: providing services to taxonomists for standard genome sequencing and annotation.</title>
        <authorList>
            <consortium name="The Broad Institute Genomics Platform"/>
            <consortium name="The Broad Institute Genome Sequencing Center for Infectious Disease"/>
            <person name="Wu L."/>
            <person name="Ma J."/>
        </authorList>
    </citation>
    <scope>NUCLEOTIDE SEQUENCE [LARGE SCALE GENOMIC DNA]</scope>
    <source>
        <strain evidence="3">KCTC 42087</strain>
    </source>
</reference>
<evidence type="ECO:0000256" key="1">
    <source>
        <dbReference type="SAM" id="MobiDB-lite"/>
    </source>
</evidence>
<dbReference type="EMBL" id="JBHSON010000101">
    <property type="protein sequence ID" value="MFC5753003.1"/>
    <property type="molecule type" value="Genomic_DNA"/>
</dbReference>